<dbReference type="Proteomes" id="UP000220133">
    <property type="component" value="Chromosome"/>
</dbReference>
<dbReference type="KEGG" id="cbae:COR50_01940"/>
<evidence type="ECO:0000256" key="7">
    <source>
        <dbReference type="ARBA" id="ARBA00023239"/>
    </source>
</evidence>
<evidence type="ECO:0000256" key="2">
    <source>
        <dbReference type="ARBA" id="ARBA00001941"/>
    </source>
</evidence>
<dbReference type="GO" id="GO:0046872">
    <property type="term" value="F:metal ion binding"/>
    <property type="evidence" value="ECO:0007669"/>
    <property type="project" value="UniProtKB-KW"/>
</dbReference>
<dbReference type="Pfam" id="PF01761">
    <property type="entry name" value="DHQ_synthase"/>
    <property type="match status" value="1"/>
</dbReference>
<keyword evidence="4" id="KW-0479">Metal-binding</keyword>
<dbReference type="Pfam" id="PF24621">
    <property type="entry name" value="DHQS_C"/>
    <property type="match status" value="1"/>
</dbReference>
<dbReference type="InterPro" id="IPR030960">
    <property type="entry name" value="DHQS/DOIS_N"/>
</dbReference>
<organism evidence="11 12">
    <name type="scientific">Chitinophaga caeni</name>
    <dbReference type="NCBI Taxonomy" id="2029983"/>
    <lineage>
        <taxon>Bacteria</taxon>
        <taxon>Pseudomonadati</taxon>
        <taxon>Bacteroidota</taxon>
        <taxon>Chitinophagia</taxon>
        <taxon>Chitinophagales</taxon>
        <taxon>Chitinophagaceae</taxon>
        <taxon>Chitinophaga</taxon>
    </lineage>
</organism>
<dbReference type="GO" id="GO:0009073">
    <property type="term" value="P:aromatic amino acid family biosynthetic process"/>
    <property type="evidence" value="ECO:0007669"/>
    <property type="project" value="UniProtKB-KW"/>
</dbReference>
<evidence type="ECO:0000259" key="10">
    <source>
        <dbReference type="Pfam" id="PF24621"/>
    </source>
</evidence>
<dbReference type="InterPro" id="IPR056179">
    <property type="entry name" value="DHQS_C"/>
</dbReference>
<dbReference type="InterPro" id="IPR030963">
    <property type="entry name" value="DHQ_synth_fam"/>
</dbReference>
<name>A0A291QPU9_9BACT</name>
<evidence type="ECO:0000256" key="6">
    <source>
        <dbReference type="ARBA" id="ARBA00023141"/>
    </source>
</evidence>
<evidence type="ECO:0000259" key="9">
    <source>
        <dbReference type="Pfam" id="PF01761"/>
    </source>
</evidence>
<dbReference type="Gene3D" id="1.20.1090.10">
    <property type="entry name" value="Dehydroquinate synthase-like - alpha domain"/>
    <property type="match status" value="1"/>
</dbReference>
<keyword evidence="6" id="KW-0057">Aromatic amino acid biosynthesis</keyword>
<dbReference type="PANTHER" id="PTHR43622">
    <property type="entry name" value="3-DEHYDROQUINATE SYNTHASE"/>
    <property type="match status" value="1"/>
</dbReference>
<feature type="domain" description="3-dehydroquinate synthase C-terminal" evidence="10">
    <location>
        <begin position="197"/>
        <end position="324"/>
    </location>
</feature>
<dbReference type="SUPFAM" id="SSF56796">
    <property type="entry name" value="Dehydroquinate synthase-like"/>
    <property type="match status" value="1"/>
</dbReference>
<evidence type="ECO:0000256" key="5">
    <source>
        <dbReference type="ARBA" id="ARBA00023027"/>
    </source>
</evidence>
<dbReference type="InterPro" id="IPR050071">
    <property type="entry name" value="Dehydroquinate_synthase"/>
</dbReference>
<keyword evidence="12" id="KW-1185">Reference proteome</keyword>
<dbReference type="GO" id="GO:0003856">
    <property type="term" value="F:3-dehydroquinate synthase activity"/>
    <property type="evidence" value="ECO:0007669"/>
    <property type="project" value="UniProtKB-EC"/>
</dbReference>
<evidence type="ECO:0000256" key="1">
    <source>
        <dbReference type="ARBA" id="ARBA00001911"/>
    </source>
</evidence>
<protein>
    <submittedName>
        <fullName evidence="11">3-dehydroquinate synthase</fullName>
        <ecNumber evidence="11">4.2.3.4</ecNumber>
    </submittedName>
</protein>
<dbReference type="PANTHER" id="PTHR43622:SF7">
    <property type="entry name" value="3-DEHYDROQUINATE SYNTHASE, CHLOROPLASTIC"/>
    <property type="match status" value="1"/>
</dbReference>
<evidence type="ECO:0000313" key="11">
    <source>
        <dbReference type="EMBL" id="ATL46019.1"/>
    </source>
</evidence>
<dbReference type="OrthoDB" id="9806583at2"/>
<comment type="cofactor">
    <cofactor evidence="1">
        <name>NAD(+)</name>
        <dbReference type="ChEBI" id="CHEBI:57540"/>
    </cofactor>
</comment>
<keyword evidence="5" id="KW-0520">NAD</keyword>
<dbReference type="AlphaFoldDB" id="A0A291QPU9"/>
<dbReference type="RefSeq" id="WP_098192409.1">
    <property type="nucleotide sequence ID" value="NZ_CP023777.1"/>
</dbReference>
<dbReference type="CDD" id="cd08198">
    <property type="entry name" value="DHQS-like"/>
    <property type="match status" value="1"/>
</dbReference>
<keyword evidence="7 11" id="KW-0456">Lyase</keyword>
<gene>
    <name evidence="11" type="primary">aroB</name>
    <name evidence="11" type="ORF">COR50_01940</name>
</gene>
<proteinExistence type="predicted"/>
<reference evidence="11 12" key="1">
    <citation type="submission" date="2017-10" db="EMBL/GenBank/DDBJ databases">
        <title>Paenichitinophaga pekingensis gen. nov., sp. nov., isolated from activated sludge.</title>
        <authorList>
            <person name="Jin D."/>
            <person name="Kong X."/>
            <person name="Deng Y."/>
            <person name="Bai Z."/>
        </authorList>
    </citation>
    <scope>NUCLEOTIDE SEQUENCE [LARGE SCALE GENOMIC DNA]</scope>
    <source>
        <strain evidence="11 12">13</strain>
    </source>
</reference>
<comment type="cofactor">
    <cofactor evidence="2">
        <name>Co(2+)</name>
        <dbReference type="ChEBI" id="CHEBI:48828"/>
    </cofactor>
</comment>
<dbReference type="GO" id="GO:0008652">
    <property type="term" value="P:amino acid biosynthetic process"/>
    <property type="evidence" value="ECO:0007669"/>
    <property type="project" value="UniProtKB-KW"/>
</dbReference>
<keyword evidence="8" id="KW-0170">Cobalt</keyword>
<accession>A0A291QPU9</accession>
<evidence type="ECO:0000256" key="8">
    <source>
        <dbReference type="ARBA" id="ARBA00023285"/>
    </source>
</evidence>
<evidence type="ECO:0000313" key="12">
    <source>
        <dbReference type="Proteomes" id="UP000220133"/>
    </source>
</evidence>
<evidence type="ECO:0000256" key="4">
    <source>
        <dbReference type="ARBA" id="ARBA00022723"/>
    </source>
</evidence>
<dbReference type="Gene3D" id="3.40.50.1970">
    <property type="match status" value="1"/>
</dbReference>
<dbReference type="EC" id="4.2.3.4" evidence="11"/>
<keyword evidence="3" id="KW-0028">Amino-acid biosynthesis</keyword>
<dbReference type="PIRSF" id="PIRSF001455">
    <property type="entry name" value="DHQ_synth"/>
    <property type="match status" value="1"/>
</dbReference>
<sequence length="389" mass="43243">MEQIEQSFSVAFRYPVFFTENLFGIDNASFSDFLASQAHPNVRKKLIFVMDEGVKNTHIELDKEIAAYCEQIQGFELVEEILIVPGGEPAKNDLQLFYWLLNAIDTFKIDRHSIIVAIGGGAVLDLVGFVAAVAHRGVKHIRIPTTVLSQNDSGVGVKNGINYHGKKNFIGAFAPPIAVFNDYKFIGTLDERDWRGGMAEAIKVALIRDGEFFQWLETNAGGLSKAEPGAMQYMIYRCAALHMAHIGKAGDPFESGSNRPLDFGHWSAHKLEQLTDFEIRHGEAVAIGIALDSVYSYLLGWLDKSSMVRIIDLLRVLRLPLYHPLLETTGDEDESSADMNIIAGLEEFREHLGGELTITLLQGIGKGVEIHEIDAKLLQEAVNILRDQF</sequence>
<dbReference type="NCBIfam" id="NF004852">
    <property type="entry name" value="PRK06203.1"/>
    <property type="match status" value="1"/>
</dbReference>
<dbReference type="EMBL" id="CP023777">
    <property type="protein sequence ID" value="ATL46019.1"/>
    <property type="molecule type" value="Genomic_DNA"/>
</dbReference>
<feature type="domain" description="3-dehydroquinate synthase N-terminal" evidence="9">
    <location>
        <begin position="82"/>
        <end position="194"/>
    </location>
</feature>
<evidence type="ECO:0000256" key="3">
    <source>
        <dbReference type="ARBA" id="ARBA00022605"/>
    </source>
</evidence>